<name>A0A452GMX5_9SAUR</name>
<dbReference type="InterPro" id="IPR043446">
    <property type="entry name" value="Neurabin-like"/>
</dbReference>
<dbReference type="Gene3D" id="1.10.150.50">
    <property type="entry name" value="Transcription Factor, Ets-1"/>
    <property type="match status" value="1"/>
</dbReference>
<dbReference type="Proteomes" id="UP000291020">
    <property type="component" value="Unassembled WGS sequence"/>
</dbReference>
<feature type="region of interest" description="Disordered" evidence="3">
    <location>
        <begin position="84"/>
        <end position="160"/>
    </location>
</feature>
<dbReference type="CDD" id="cd09512">
    <property type="entry name" value="SAM_Neurabin-like"/>
    <property type="match status" value="1"/>
</dbReference>
<evidence type="ECO:0000313" key="6">
    <source>
        <dbReference type="Proteomes" id="UP000291020"/>
    </source>
</evidence>
<dbReference type="FunFam" id="1.10.150.50:FF:000008">
    <property type="entry name" value="Neurabin-1 isoform 1-like protein"/>
    <property type="match status" value="1"/>
</dbReference>
<reference evidence="5" key="2">
    <citation type="submission" date="2025-08" db="UniProtKB">
        <authorList>
            <consortium name="Ensembl"/>
        </authorList>
    </citation>
    <scope>IDENTIFICATION</scope>
</reference>
<feature type="region of interest" description="Disordered" evidence="3">
    <location>
        <begin position="340"/>
        <end position="365"/>
    </location>
</feature>
<dbReference type="InterPro" id="IPR001660">
    <property type="entry name" value="SAM"/>
</dbReference>
<dbReference type="GO" id="GO:0015629">
    <property type="term" value="C:actin cytoskeleton"/>
    <property type="evidence" value="ECO:0007669"/>
    <property type="project" value="TreeGrafter"/>
</dbReference>
<reference evidence="5" key="3">
    <citation type="submission" date="2025-09" db="UniProtKB">
        <authorList>
            <consortium name="Ensembl"/>
        </authorList>
    </citation>
    <scope>IDENTIFICATION</scope>
</reference>
<dbReference type="PROSITE" id="PS50105">
    <property type="entry name" value="SAM_DOMAIN"/>
    <property type="match status" value="1"/>
</dbReference>
<dbReference type="SMART" id="SM00454">
    <property type="entry name" value="SAM"/>
    <property type="match status" value="1"/>
</dbReference>
<sequence>GDSPAGCRARLGGTDAEPAQSGVSPRSKGPGNRGTVADKYGSPRHRMRSPLHATLQVSSPLSGSSPFLRATEFSFDAAVVRRTLEEDEQPSSPLIRYQPLTNASSQEALGCTPTSSPPKSCHSSDSSPIYTRRDRRAERHSEDDTSPSEPASPTIGLDKKTRRKFLDLGVTLRRASSSKSRKEKGSNRLSMGSRWGAASLPRILSFSQATAKNISLNPTIASTSSCPAFLSVSCSPSWLFYPSLRGPPLGAHPSPPFCPLQFLDEPLSAATSWSSQQVGQWLESLNLEQYVDEFVAREVDGQQLLHLDGAKLKALGVSSSTDRALLKRKLKDLSVAVEKERKAQEKVEKQREKQKKKEQEQQRRS</sequence>
<dbReference type="GO" id="GO:0030425">
    <property type="term" value="C:dendrite"/>
    <property type="evidence" value="ECO:0007669"/>
    <property type="project" value="TreeGrafter"/>
</dbReference>
<dbReference type="GO" id="GO:0019722">
    <property type="term" value="P:calcium-mediated signaling"/>
    <property type="evidence" value="ECO:0007669"/>
    <property type="project" value="TreeGrafter"/>
</dbReference>
<feature type="compositionally biased region" description="Low complexity" evidence="3">
    <location>
        <begin position="113"/>
        <end position="128"/>
    </location>
</feature>
<proteinExistence type="predicted"/>
<organism evidence="5 6">
    <name type="scientific">Gopherus agassizii</name>
    <name type="common">Agassiz's desert tortoise</name>
    <dbReference type="NCBI Taxonomy" id="38772"/>
    <lineage>
        <taxon>Eukaryota</taxon>
        <taxon>Metazoa</taxon>
        <taxon>Chordata</taxon>
        <taxon>Craniata</taxon>
        <taxon>Vertebrata</taxon>
        <taxon>Euteleostomi</taxon>
        <taxon>Archelosauria</taxon>
        <taxon>Testudinata</taxon>
        <taxon>Testudines</taxon>
        <taxon>Cryptodira</taxon>
        <taxon>Durocryptodira</taxon>
        <taxon>Testudinoidea</taxon>
        <taxon>Testudinidae</taxon>
        <taxon>Gopherus</taxon>
    </lineage>
</organism>
<evidence type="ECO:0000313" key="5">
    <source>
        <dbReference type="Ensembl" id="ENSGAGP00000003046.1"/>
    </source>
</evidence>
<feature type="region of interest" description="Disordered" evidence="3">
    <location>
        <begin position="1"/>
        <end position="49"/>
    </location>
</feature>
<dbReference type="InterPro" id="IPR013761">
    <property type="entry name" value="SAM/pointed_sf"/>
</dbReference>
<keyword evidence="2" id="KW-0175">Coiled coil</keyword>
<dbReference type="AlphaFoldDB" id="A0A452GMX5"/>
<evidence type="ECO:0000256" key="2">
    <source>
        <dbReference type="ARBA" id="ARBA00023054"/>
    </source>
</evidence>
<dbReference type="SUPFAM" id="SSF47769">
    <property type="entry name" value="SAM/Pointed domain"/>
    <property type="match status" value="1"/>
</dbReference>
<dbReference type="PANTHER" id="PTHR16154">
    <property type="entry name" value="NEURABIN"/>
    <property type="match status" value="1"/>
</dbReference>
<reference evidence="6" key="1">
    <citation type="journal article" date="2017" name="PLoS ONE">
        <title>The Agassiz's desert tortoise genome provides a resource for the conservation of a threatened species.</title>
        <authorList>
            <person name="Tollis M."/>
            <person name="DeNardo D.F."/>
            <person name="Cornelius J.A."/>
            <person name="Dolby G.A."/>
            <person name="Edwards T."/>
            <person name="Henen B.T."/>
            <person name="Karl A.E."/>
            <person name="Murphy R.W."/>
            <person name="Kusumi K."/>
        </authorList>
    </citation>
    <scope>NUCLEOTIDE SEQUENCE [LARGE SCALE GENOMIC DNA]</scope>
</reference>
<dbReference type="GO" id="GO:0005737">
    <property type="term" value="C:cytoplasm"/>
    <property type="evidence" value="ECO:0007669"/>
    <property type="project" value="TreeGrafter"/>
</dbReference>
<evidence type="ECO:0000256" key="1">
    <source>
        <dbReference type="ARBA" id="ARBA00022553"/>
    </source>
</evidence>
<dbReference type="GO" id="GO:0031175">
    <property type="term" value="P:neuron projection development"/>
    <property type="evidence" value="ECO:0007669"/>
    <property type="project" value="TreeGrafter"/>
</dbReference>
<feature type="domain" description="SAM" evidence="4">
    <location>
        <begin position="273"/>
        <end position="336"/>
    </location>
</feature>
<dbReference type="Ensembl" id="ENSGAGT00000003494.1">
    <property type="protein sequence ID" value="ENSGAGP00000003046.1"/>
    <property type="gene ID" value="ENSGAGG00000002434.1"/>
</dbReference>
<accession>A0A452GMX5</accession>
<dbReference type="STRING" id="38772.ENSGAGP00000003046"/>
<keyword evidence="6" id="KW-1185">Reference proteome</keyword>
<dbReference type="GO" id="GO:0007015">
    <property type="term" value="P:actin filament organization"/>
    <property type="evidence" value="ECO:0007669"/>
    <property type="project" value="TreeGrafter"/>
</dbReference>
<dbReference type="Pfam" id="PF07647">
    <property type="entry name" value="SAM_2"/>
    <property type="match status" value="1"/>
</dbReference>
<evidence type="ECO:0000259" key="4">
    <source>
        <dbReference type="PROSITE" id="PS50105"/>
    </source>
</evidence>
<dbReference type="GO" id="GO:0051015">
    <property type="term" value="F:actin filament binding"/>
    <property type="evidence" value="ECO:0007669"/>
    <property type="project" value="TreeGrafter"/>
</dbReference>
<evidence type="ECO:0000256" key="3">
    <source>
        <dbReference type="SAM" id="MobiDB-lite"/>
    </source>
</evidence>
<feature type="compositionally biased region" description="Basic and acidic residues" evidence="3">
    <location>
        <begin position="131"/>
        <end position="143"/>
    </location>
</feature>
<dbReference type="GO" id="GO:0014069">
    <property type="term" value="C:postsynaptic density"/>
    <property type="evidence" value="ECO:0007669"/>
    <property type="project" value="TreeGrafter"/>
</dbReference>
<dbReference type="PANTHER" id="PTHR16154:SF28">
    <property type="entry name" value="STERILE ALPHA MOTIF DOMAIN-CONTAINING PROTEIN 14"/>
    <property type="match status" value="1"/>
</dbReference>
<keyword evidence="1" id="KW-0597">Phosphoprotein</keyword>
<protein>
    <recommendedName>
        <fullName evidence="4">SAM domain-containing protein</fullName>
    </recommendedName>
</protein>